<evidence type="ECO:0000259" key="5">
    <source>
        <dbReference type="PROSITE" id="PS50110"/>
    </source>
</evidence>
<proteinExistence type="predicted"/>
<dbReference type="CDD" id="cd17535">
    <property type="entry name" value="REC_NarL-like"/>
    <property type="match status" value="1"/>
</dbReference>
<dbReference type="SUPFAM" id="SSF52172">
    <property type="entry name" value="CheY-like"/>
    <property type="match status" value="1"/>
</dbReference>
<protein>
    <submittedName>
        <fullName evidence="6">Response regulator</fullName>
    </submittedName>
</protein>
<dbReference type="InterPro" id="IPR000792">
    <property type="entry name" value="Tscrpt_reg_LuxR_C"/>
</dbReference>
<keyword evidence="2" id="KW-0238">DNA-binding</keyword>
<dbReference type="PROSITE" id="PS50043">
    <property type="entry name" value="HTH_LUXR_2"/>
    <property type="match status" value="1"/>
</dbReference>
<dbReference type="InterPro" id="IPR011006">
    <property type="entry name" value="CheY-like_superfamily"/>
</dbReference>
<dbReference type="RefSeq" id="WP_262844905.1">
    <property type="nucleotide sequence ID" value="NZ_JANZYP010000034.1"/>
</dbReference>
<dbReference type="Gene3D" id="3.40.50.2300">
    <property type="match status" value="1"/>
</dbReference>
<reference evidence="7" key="1">
    <citation type="journal article" date="2019" name="Int. J. Syst. Evol. Microbiol.">
        <title>The Global Catalogue of Microorganisms (GCM) 10K type strain sequencing project: providing services to taxonomists for standard genome sequencing and annotation.</title>
        <authorList>
            <consortium name="The Broad Institute Genomics Platform"/>
            <consortium name="The Broad Institute Genome Sequencing Center for Infectious Disease"/>
            <person name="Wu L."/>
            <person name="Ma J."/>
        </authorList>
    </citation>
    <scope>NUCLEOTIDE SEQUENCE [LARGE SCALE GENOMIC DNA]</scope>
    <source>
        <strain evidence="7">CCUG 49560</strain>
    </source>
</reference>
<dbReference type="Pfam" id="PF00196">
    <property type="entry name" value="GerE"/>
    <property type="match status" value="1"/>
</dbReference>
<evidence type="ECO:0000256" key="3">
    <source>
        <dbReference type="PROSITE-ProRule" id="PRU00169"/>
    </source>
</evidence>
<dbReference type="SMART" id="SM00421">
    <property type="entry name" value="HTH_LUXR"/>
    <property type="match status" value="1"/>
</dbReference>
<feature type="modified residue" description="4-aspartylphosphate" evidence="3">
    <location>
        <position position="58"/>
    </location>
</feature>
<dbReference type="InterPro" id="IPR039420">
    <property type="entry name" value="WalR-like"/>
</dbReference>
<dbReference type="PRINTS" id="PR00038">
    <property type="entry name" value="HTHLUXR"/>
</dbReference>
<gene>
    <name evidence="6" type="ORF">ACFO8L_34475</name>
</gene>
<comment type="caution">
    <text evidence="6">The sequence shown here is derived from an EMBL/GenBank/DDBJ whole genome shotgun (WGS) entry which is preliminary data.</text>
</comment>
<sequence>MPHLAVLLVDDHRVFTDSLALCLDLEPDLRCVATAHTGRDGLAKAGAGAVDFAVAVVDLRLPDMDGLAVIAGLRRLRPEARVIVLTAHCREDLAERAIAAGAVAFLGKDAPITRILTAIRSADAARPLVDPGLRRASGRIRLTDREYDVLRELGKGHDATRIALALGISLHTTRDHIKAVLAKLGVHTQLDAVVSADRLGLITVGSGF</sequence>
<keyword evidence="7" id="KW-1185">Reference proteome</keyword>
<evidence type="ECO:0000256" key="1">
    <source>
        <dbReference type="ARBA" id="ARBA00022553"/>
    </source>
</evidence>
<dbReference type="InterPro" id="IPR058245">
    <property type="entry name" value="NreC/VraR/RcsB-like_REC"/>
</dbReference>
<organism evidence="6 7">
    <name type="scientific">Sphaerisporangium corydalis</name>
    <dbReference type="NCBI Taxonomy" id="1441875"/>
    <lineage>
        <taxon>Bacteria</taxon>
        <taxon>Bacillati</taxon>
        <taxon>Actinomycetota</taxon>
        <taxon>Actinomycetes</taxon>
        <taxon>Streptosporangiales</taxon>
        <taxon>Streptosporangiaceae</taxon>
        <taxon>Sphaerisporangium</taxon>
    </lineage>
</organism>
<dbReference type="SMART" id="SM00448">
    <property type="entry name" value="REC"/>
    <property type="match status" value="1"/>
</dbReference>
<name>A0ABV9ENK0_9ACTN</name>
<evidence type="ECO:0000313" key="6">
    <source>
        <dbReference type="EMBL" id="MFC4591242.1"/>
    </source>
</evidence>
<dbReference type="Pfam" id="PF00072">
    <property type="entry name" value="Response_reg"/>
    <property type="match status" value="1"/>
</dbReference>
<dbReference type="InterPro" id="IPR016032">
    <property type="entry name" value="Sig_transdc_resp-reg_C-effctor"/>
</dbReference>
<evidence type="ECO:0000256" key="2">
    <source>
        <dbReference type="ARBA" id="ARBA00023125"/>
    </source>
</evidence>
<dbReference type="CDD" id="cd06170">
    <property type="entry name" value="LuxR_C_like"/>
    <property type="match status" value="1"/>
</dbReference>
<dbReference type="SUPFAM" id="SSF46894">
    <property type="entry name" value="C-terminal effector domain of the bipartite response regulators"/>
    <property type="match status" value="1"/>
</dbReference>
<keyword evidence="1 3" id="KW-0597">Phosphoprotein</keyword>
<dbReference type="Proteomes" id="UP001595891">
    <property type="component" value="Unassembled WGS sequence"/>
</dbReference>
<evidence type="ECO:0000313" key="7">
    <source>
        <dbReference type="Proteomes" id="UP001595891"/>
    </source>
</evidence>
<dbReference type="PROSITE" id="PS50110">
    <property type="entry name" value="RESPONSE_REGULATORY"/>
    <property type="match status" value="1"/>
</dbReference>
<accession>A0ABV9ENK0</accession>
<dbReference type="PANTHER" id="PTHR43214">
    <property type="entry name" value="TWO-COMPONENT RESPONSE REGULATOR"/>
    <property type="match status" value="1"/>
</dbReference>
<evidence type="ECO:0000259" key="4">
    <source>
        <dbReference type="PROSITE" id="PS50043"/>
    </source>
</evidence>
<dbReference type="PANTHER" id="PTHR43214:SF42">
    <property type="entry name" value="TRANSCRIPTIONAL REGULATORY PROTEIN DESR"/>
    <property type="match status" value="1"/>
</dbReference>
<feature type="domain" description="HTH luxR-type" evidence="4">
    <location>
        <begin position="135"/>
        <end position="200"/>
    </location>
</feature>
<feature type="domain" description="Response regulatory" evidence="5">
    <location>
        <begin position="5"/>
        <end position="123"/>
    </location>
</feature>
<dbReference type="InterPro" id="IPR001789">
    <property type="entry name" value="Sig_transdc_resp-reg_receiver"/>
</dbReference>
<dbReference type="EMBL" id="JBHSFN010000030">
    <property type="protein sequence ID" value="MFC4591242.1"/>
    <property type="molecule type" value="Genomic_DNA"/>
</dbReference>